<dbReference type="EC" id="3.6.1.7" evidence="2 5"/>
<reference evidence="9 12" key="2">
    <citation type="submission" date="2016-03" db="EMBL/GenBank/DDBJ databases">
        <title>Spore heat resistance.</title>
        <authorList>
            <person name="Boekhorst J."/>
            <person name="Berendsen E.M."/>
            <person name="Wells-Bennik M.H."/>
            <person name="Kuipers O.P."/>
        </authorList>
    </citation>
    <scope>NUCLEOTIDE SEQUENCE [LARGE SCALE GENOMIC DNA]</scope>
    <source>
        <strain evidence="9 12">GS8</strain>
    </source>
</reference>
<comment type="similarity">
    <text evidence="1 7">Belongs to the acylphosphatase family.</text>
</comment>
<gene>
    <name evidence="10" type="ORF">B4109_0389</name>
    <name evidence="9" type="ORF">GS8_2935</name>
</gene>
<dbReference type="PANTHER" id="PTHR47268:SF4">
    <property type="entry name" value="ACYLPHOSPHATASE"/>
    <property type="match status" value="1"/>
</dbReference>
<dbReference type="NCBIfam" id="NF010995">
    <property type="entry name" value="PRK14420.1"/>
    <property type="match status" value="1"/>
</dbReference>
<evidence type="ECO:0000313" key="12">
    <source>
        <dbReference type="Proteomes" id="UP000773850"/>
    </source>
</evidence>
<feature type="active site" evidence="5">
    <location>
        <position position="19"/>
    </location>
</feature>
<dbReference type="PATRIC" id="fig|1422.18.peg.280"/>
<proteinExistence type="inferred from homology"/>
<evidence type="ECO:0000256" key="2">
    <source>
        <dbReference type="ARBA" id="ARBA00012150"/>
    </source>
</evidence>
<comment type="caution">
    <text evidence="10">The sequence shown here is derived from an EMBL/GenBank/DDBJ whole genome shotgun (WGS) entry which is preliminary data.</text>
</comment>
<name>A0A150ML93_GEOSE</name>
<organism evidence="10 11">
    <name type="scientific">Geobacillus stearothermophilus</name>
    <name type="common">Bacillus stearothermophilus</name>
    <dbReference type="NCBI Taxonomy" id="1422"/>
    <lineage>
        <taxon>Bacteria</taxon>
        <taxon>Bacillati</taxon>
        <taxon>Bacillota</taxon>
        <taxon>Bacilli</taxon>
        <taxon>Bacillales</taxon>
        <taxon>Anoxybacillaceae</taxon>
        <taxon>Geobacillus</taxon>
    </lineage>
</organism>
<dbReference type="Proteomes" id="UP000075424">
    <property type="component" value="Unassembled WGS sequence"/>
</dbReference>
<dbReference type="InterPro" id="IPR020456">
    <property type="entry name" value="Acylphosphatase"/>
</dbReference>
<evidence type="ECO:0000313" key="10">
    <source>
        <dbReference type="EMBL" id="KYD25253.1"/>
    </source>
</evidence>
<evidence type="ECO:0000256" key="1">
    <source>
        <dbReference type="ARBA" id="ARBA00005614"/>
    </source>
</evidence>
<keyword evidence="5 6" id="KW-0378">Hydrolase</keyword>
<evidence type="ECO:0000313" key="9">
    <source>
        <dbReference type="EMBL" id="KAF6510778.1"/>
    </source>
</evidence>
<dbReference type="InterPro" id="IPR036046">
    <property type="entry name" value="Acylphosphatase-like_dom_sf"/>
</dbReference>
<dbReference type="PROSITE" id="PS51160">
    <property type="entry name" value="ACYLPHOSPHATASE_3"/>
    <property type="match status" value="1"/>
</dbReference>
<evidence type="ECO:0000256" key="4">
    <source>
        <dbReference type="ARBA" id="ARBA00047645"/>
    </source>
</evidence>
<dbReference type="PANTHER" id="PTHR47268">
    <property type="entry name" value="ACYLPHOSPHATASE"/>
    <property type="match status" value="1"/>
</dbReference>
<feature type="domain" description="Acylphosphatase-like" evidence="8">
    <location>
        <begin position="4"/>
        <end position="91"/>
    </location>
</feature>
<evidence type="ECO:0000256" key="5">
    <source>
        <dbReference type="PROSITE-ProRule" id="PRU00520"/>
    </source>
</evidence>
<evidence type="ECO:0000256" key="3">
    <source>
        <dbReference type="ARBA" id="ARBA00015991"/>
    </source>
</evidence>
<evidence type="ECO:0000256" key="6">
    <source>
        <dbReference type="RuleBase" id="RU000553"/>
    </source>
</evidence>
<dbReference type="InterPro" id="IPR001792">
    <property type="entry name" value="Acylphosphatase-like_dom"/>
</dbReference>
<dbReference type="PROSITE" id="PS00151">
    <property type="entry name" value="ACYLPHOSPHATASE_2"/>
    <property type="match status" value="1"/>
</dbReference>
<dbReference type="PROSITE" id="PS00150">
    <property type="entry name" value="ACYLPHOSPHATASE_1"/>
    <property type="match status" value="1"/>
</dbReference>
<feature type="active site" evidence="5">
    <location>
        <position position="37"/>
    </location>
</feature>
<comment type="catalytic activity">
    <reaction evidence="4 5 6">
        <text>an acyl phosphate + H2O = a carboxylate + phosphate + H(+)</text>
        <dbReference type="Rhea" id="RHEA:14965"/>
        <dbReference type="ChEBI" id="CHEBI:15377"/>
        <dbReference type="ChEBI" id="CHEBI:15378"/>
        <dbReference type="ChEBI" id="CHEBI:29067"/>
        <dbReference type="ChEBI" id="CHEBI:43474"/>
        <dbReference type="ChEBI" id="CHEBI:59918"/>
        <dbReference type="EC" id="3.6.1.7"/>
    </reaction>
</comment>
<dbReference type="AlphaFoldDB" id="A0A150ML93"/>
<dbReference type="InterPro" id="IPR017968">
    <property type="entry name" value="Acylphosphatase_CS"/>
</dbReference>
<reference evidence="10 11" key="1">
    <citation type="submission" date="2016-01" db="EMBL/GenBank/DDBJ databases">
        <title>Draft Genome Sequences of Seven Thermophilic Sporeformers Isolated from Foods.</title>
        <authorList>
            <person name="Berendsen E.M."/>
            <person name="Wells-Bennik M.H."/>
            <person name="Krawcyk A.O."/>
            <person name="De Jong A."/>
            <person name="Holsappel S."/>
            <person name="Eijlander R.T."/>
            <person name="Kuipers O.P."/>
        </authorList>
    </citation>
    <scope>NUCLEOTIDE SEQUENCE [LARGE SCALE GENOMIC DNA]</scope>
    <source>
        <strain evidence="10 11">B4109</strain>
    </source>
</reference>
<dbReference type="SUPFAM" id="SSF54975">
    <property type="entry name" value="Acylphosphatase/BLUF domain-like"/>
    <property type="match status" value="1"/>
</dbReference>
<dbReference type="EMBL" id="LQYV01000087">
    <property type="protein sequence ID" value="KYD25253.1"/>
    <property type="molecule type" value="Genomic_DNA"/>
</dbReference>
<dbReference type="Pfam" id="PF00708">
    <property type="entry name" value="Acylphosphatase"/>
    <property type="match status" value="1"/>
</dbReference>
<sequence length="95" mass="10905">MMKRVHVMVEGRVQGVGFRYFVQHEALKRQLTGWVKNNDDGTVEMEVQGHESALQLFLDTIEAGTMFAKVSRMHVEPRPVRPDETKFRIVYGSGI</sequence>
<protein>
    <recommendedName>
        <fullName evidence="3 5">Acylphosphatase</fullName>
        <ecNumber evidence="2 5">3.6.1.7</ecNumber>
    </recommendedName>
</protein>
<evidence type="ECO:0000259" key="8">
    <source>
        <dbReference type="PROSITE" id="PS51160"/>
    </source>
</evidence>
<dbReference type="GO" id="GO:0003998">
    <property type="term" value="F:acylphosphatase activity"/>
    <property type="evidence" value="ECO:0007669"/>
    <property type="project" value="UniProtKB-EC"/>
</dbReference>
<keyword evidence="12" id="KW-1185">Reference proteome</keyword>
<dbReference type="EMBL" id="LUCS01000028">
    <property type="protein sequence ID" value="KAF6510778.1"/>
    <property type="molecule type" value="Genomic_DNA"/>
</dbReference>
<evidence type="ECO:0000313" key="11">
    <source>
        <dbReference type="Proteomes" id="UP000075424"/>
    </source>
</evidence>
<evidence type="ECO:0000256" key="7">
    <source>
        <dbReference type="RuleBase" id="RU004168"/>
    </source>
</evidence>
<dbReference type="PRINTS" id="PR00112">
    <property type="entry name" value="ACYLPHPHTASE"/>
</dbReference>
<dbReference type="Proteomes" id="UP000773850">
    <property type="component" value="Unassembled WGS sequence"/>
</dbReference>
<dbReference type="Gene3D" id="3.30.70.100">
    <property type="match status" value="1"/>
</dbReference>
<accession>A0A150ML93</accession>